<dbReference type="PANTHER" id="PTHR22306">
    <property type="entry name" value="CHROMOSOME 7 OPEN READING FRAME 50"/>
    <property type="match status" value="1"/>
</dbReference>
<feature type="compositionally biased region" description="Basic and acidic residues" evidence="1">
    <location>
        <begin position="146"/>
        <end position="164"/>
    </location>
</feature>
<evidence type="ECO:0000313" key="3">
    <source>
        <dbReference type="Proteomes" id="UP000079169"/>
    </source>
</evidence>
<proteinExistence type="predicted"/>
<feature type="compositionally biased region" description="Polar residues" evidence="1">
    <location>
        <begin position="165"/>
        <end position="174"/>
    </location>
</feature>
<dbReference type="PANTHER" id="PTHR22306:SF2">
    <property type="entry name" value="CHROMOSOME 7 OPEN READING FRAME 50"/>
    <property type="match status" value="1"/>
</dbReference>
<dbReference type="Proteomes" id="UP000079169">
    <property type="component" value="Unplaced"/>
</dbReference>
<dbReference type="Pfam" id="PF10180">
    <property type="entry name" value="WKF"/>
    <property type="match status" value="1"/>
</dbReference>
<feature type="compositionally biased region" description="Basic and acidic residues" evidence="1">
    <location>
        <begin position="95"/>
        <end position="113"/>
    </location>
</feature>
<feature type="domain" description="WKF" evidence="2">
    <location>
        <begin position="257"/>
        <end position="306"/>
    </location>
</feature>
<dbReference type="AlphaFoldDB" id="A0A3Q0JEF2"/>
<keyword evidence="3" id="KW-1185">Reference proteome</keyword>
<feature type="compositionally biased region" description="Low complexity" evidence="1">
    <location>
        <begin position="115"/>
        <end position="125"/>
    </location>
</feature>
<feature type="region of interest" description="Disordered" evidence="1">
    <location>
        <begin position="21"/>
        <end position="203"/>
    </location>
</feature>
<dbReference type="PaxDb" id="121845-A0A3Q0JEF2"/>
<reference evidence="4" key="1">
    <citation type="submission" date="2025-08" db="UniProtKB">
        <authorList>
            <consortium name="RefSeq"/>
        </authorList>
    </citation>
    <scope>IDENTIFICATION</scope>
</reference>
<dbReference type="InterPro" id="IPR019327">
    <property type="entry name" value="WKF"/>
</dbReference>
<evidence type="ECO:0000313" key="4">
    <source>
        <dbReference type="RefSeq" id="XP_026685070.1"/>
    </source>
</evidence>
<dbReference type="GeneID" id="103517140"/>
<feature type="compositionally biased region" description="Basic and acidic residues" evidence="1">
    <location>
        <begin position="44"/>
        <end position="58"/>
    </location>
</feature>
<gene>
    <name evidence="4" type="primary">LOC103517140</name>
</gene>
<protein>
    <submittedName>
        <fullName evidence="4">Nucleolar protein 58 isoform X1</fullName>
    </submittedName>
</protein>
<evidence type="ECO:0000259" key="2">
    <source>
        <dbReference type="Pfam" id="PF10180"/>
    </source>
</evidence>
<dbReference type="STRING" id="121845.A0A3Q0JEF2"/>
<feature type="compositionally biased region" description="Polar residues" evidence="1">
    <location>
        <begin position="71"/>
        <end position="82"/>
    </location>
</feature>
<feature type="compositionally biased region" description="Basic residues" evidence="1">
    <location>
        <begin position="225"/>
        <end position="241"/>
    </location>
</feature>
<accession>A0A3Q0JEF2</accession>
<evidence type="ECO:0000256" key="1">
    <source>
        <dbReference type="SAM" id="MobiDB-lite"/>
    </source>
</evidence>
<sequence length="357" mass="41331">MLLVICSTFQNYSPFFRSSTMEKKRKLQPEVVENDSTIVKKKKTEHEQAVQEKVKENSTKSVKSQNEKTVNENQSKNIQSEENTPKKEKKKNKKEKSIKNDDKIENSQDRSDINESIAEAVASVNESEENTSKKDKKKKKQSITNDKCEDNKIDSEINENKDEANVSTNESISPSEPDGDGVNTPTTKKPPRKSGETKKQYKRRMRALREAGLLIDPPVVEGVKKDKRNRKSRKEKRMAKQKKNEELDKFRSIVQINYLKMWKNEPSKWKFNKNVQGKLLKHMFNSSRIPQDIFEILIEYIGTTKSIKLPEEVNKKCSQVVEAMEKWTSASEEEKKKLTEPDSSVYERARQVLQSLA</sequence>
<dbReference type="RefSeq" id="XP_026685070.1">
    <property type="nucleotide sequence ID" value="XM_026829269.1"/>
</dbReference>
<name>A0A3Q0JEF2_DIACI</name>
<feature type="region of interest" description="Disordered" evidence="1">
    <location>
        <begin position="219"/>
        <end position="245"/>
    </location>
</feature>
<organism evidence="3 4">
    <name type="scientific">Diaphorina citri</name>
    <name type="common">Asian citrus psyllid</name>
    <dbReference type="NCBI Taxonomy" id="121845"/>
    <lineage>
        <taxon>Eukaryota</taxon>
        <taxon>Metazoa</taxon>
        <taxon>Ecdysozoa</taxon>
        <taxon>Arthropoda</taxon>
        <taxon>Hexapoda</taxon>
        <taxon>Insecta</taxon>
        <taxon>Pterygota</taxon>
        <taxon>Neoptera</taxon>
        <taxon>Paraneoptera</taxon>
        <taxon>Hemiptera</taxon>
        <taxon>Sternorrhyncha</taxon>
        <taxon>Psylloidea</taxon>
        <taxon>Psyllidae</taxon>
        <taxon>Diaphorininae</taxon>
        <taxon>Diaphorina</taxon>
    </lineage>
</organism>